<reference evidence="2" key="1">
    <citation type="journal article" date="2021" name="Nat. Commun.">
        <title>Genetic determinants of endophytism in the Arabidopsis root mycobiome.</title>
        <authorList>
            <person name="Mesny F."/>
            <person name="Miyauchi S."/>
            <person name="Thiergart T."/>
            <person name="Pickel B."/>
            <person name="Atanasova L."/>
            <person name="Karlsson M."/>
            <person name="Huettel B."/>
            <person name="Barry K.W."/>
            <person name="Haridas S."/>
            <person name="Chen C."/>
            <person name="Bauer D."/>
            <person name="Andreopoulos W."/>
            <person name="Pangilinan J."/>
            <person name="LaButti K."/>
            <person name="Riley R."/>
            <person name="Lipzen A."/>
            <person name="Clum A."/>
            <person name="Drula E."/>
            <person name="Henrissat B."/>
            <person name="Kohler A."/>
            <person name="Grigoriev I.V."/>
            <person name="Martin F.M."/>
            <person name="Hacquard S."/>
        </authorList>
    </citation>
    <scope>NUCLEOTIDE SEQUENCE</scope>
    <source>
        <strain evidence="2">MPI-CAGE-CH-0230</strain>
    </source>
</reference>
<dbReference type="GeneID" id="70177529"/>
<sequence>MLAAPLRLACPHSRPSSPFPIHHFPPGCTPPCTRPSPSRPPSRTHTHTHSLPLFSIPLPSTHHCSVHSPSFLSTAARPRRSYPTQATDTDSARCPQTLLPRHSTSFASSTSSTDSCLLAFVVTVVHSNRRSLLCVRRATGAQFASRHHARTARRDTTLASLWALAHSSRWRRS</sequence>
<dbReference type="RefSeq" id="XP_046012677.1">
    <property type="nucleotide sequence ID" value="XM_046147983.1"/>
</dbReference>
<keyword evidence="3" id="KW-1185">Reference proteome</keyword>
<dbReference type="AlphaFoldDB" id="A0A9P8Y4F5"/>
<proteinExistence type="predicted"/>
<name>A0A9P8Y4F5_9PEZI</name>
<comment type="caution">
    <text evidence="2">The sequence shown here is derived from an EMBL/GenBank/DDBJ whole genome shotgun (WGS) entry which is preliminary data.</text>
</comment>
<dbReference type="EMBL" id="JAGTJQ010000005">
    <property type="protein sequence ID" value="KAH7030997.1"/>
    <property type="molecule type" value="Genomic_DNA"/>
</dbReference>
<evidence type="ECO:0000256" key="1">
    <source>
        <dbReference type="SAM" id="MobiDB-lite"/>
    </source>
</evidence>
<evidence type="ECO:0000313" key="3">
    <source>
        <dbReference type="Proteomes" id="UP000756346"/>
    </source>
</evidence>
<evidence type="ECO:0000313" key="2">
    <source>
        <dbReference type="EMBL" id="KAH7030997.1"/>
    </source>
</evidence>
<feature type="region of interest" description="Disordered" evidence="1">
    <location>
        <begin position="75"/>
        <end position="95"/>
    </location>
</feature>
<organism evidence="2 3">
    <name type="scientific">Microdochium trichocladiopsis</name>
    <dbReference type="NCBI Taxonomy" id="1682393"/>
    <lineage>
        <taxon>Eukaryota</taxon>
        <taxon>Fungi</taxon>
        <taxon>Dikarya</taxon>
        <taxon>Ascomycota</taxon>
        <taxon>Pezizomycotina</taxon>
        <taxon>Sordariomycetes</taxon>
        <taxon>Xylariomycetidae</taxon>
        <taxon>Xylariales</taxon>
        <taxon>Microdochiaceae</taxon>
        <taxon>Microdochium</taxon>
    </lineage>
</organism>
<accession>A0A9P8Y4F5</accession>
<dbReference type="Proteomes" id="UP000756346">
    <property type="component" value="Unassembled WGS sequence"/>
</dbReference>
<gene>
    <name evidence="2" type="ORF">B0I36DRAFT_117430</name>
</gene>
<protein>
    <submittedName>
        <fullName evidence="2">Uncharacterized protein</fullName>
    </submittedName>
</protein>